<evidence type="ECO:0000313" key="9">
    <source>
        <dbReference type="EMBL" id="MCO1654077.1"/>
    </source>
</evidence>
<dbReference type="Gene3D" id="1.10.10.10">
    <property type="entry name" value="Winged helix-like DNA-binding domain superfamily/Winged helix DNA-binding domain"/>
    <property type="match status" value="1"/>
</dbReference>
<dbReference type="SUPFAM" id="SSF48452">
    <property type="entry name" value="TPR-like"/>
    <property type="match status" value="1"/>
</dbReference>
<protein>
    <submittedName>
        <fullName evidence="9">FHA domain-containing protein</fullName>
    </submittedName>
</protein>
<dbReference type="SMART" id="SM00862">
    <property type="entry name" value="Trans_reg_C"/>
    <property type="match status" value="1"/>
</dbReference>
<evidence type="ECO:0000313" key="10">
    <source>
        <dbReference type="Proteomes" id="UP001165283"/>
    </source>
</evidence>
<feature type="DNA-binding region" description="OmpR/PhoB-type" evidence="6">
    <location>
        <begin position="1"/>
        <end position="98"/>
    </location>
</feature>
<dbReference type="InterPro" id="IPR036388">
    <property type="entry name" value="WH-like_DNA-bd_sf"/>
</dbReference>
<keyword evidence="5" id="KW-0804">Transcription</keyword>
<dbReference type="RefSeq" id="WP_252435682.1">
    <property type="nucleotide sequence ID" value="NZ_JAGSOV010000009.1"/>
</dbReference>
<dbReference type="Pfam" id="PF00486">
    <property type="entry name" value="Trans_reg_C"/>
    <property type="match status" value="1"/>
</dbReference>
<sequence length="438" mass="47909">MLRFSLLGPVEAHRDGVRVPLGGPKQRAVLAVLLLNANRTVQVDQIVDGVWGERAPDRAVNAVQVYISGLRRAIEPRPQAGPAERLLTTTGTGYVLRADERSLDLLEFLAAASEGRRALDRGHHGEAADKLRYALGLWRGRALADVADEPFAEAEAAALEETRLATIEARVSADLAAGRDAELVAELRTLVAEHPLRERFRGLLAEALYRAGRQADALEVFRVARAVLAEELGVDPSPELRALERTILNQGELGRAHRDGRPFLLLHEAGGTHRVIALDPTRSPLTIGRRPSNDISLSWDPEVSREHARLEHRDGGWELVDDGVSRNGSYVDGERVRRRHRLQDAQILRLGHTVLIYRTSGEPASRPDPEHGVTVDAQARAAAGLSAHERELLAGLAAGRRGPGVEALWRRFAVEDLPDGERDAMVLRMARGIGAFDG</sequence>
<dbReference type="Proteomes" id="UP001165283">
    <property type="component" value="Unassembled WGS sequence"/>
</dbReference>
<dbReference type="Gene3D" id="1.25.40.10">
    <property type="entry name" value="Tetratricopeptide repeat domain"/>
    <property type="match status" value="1"/>
</dbReference>
<dbReference type="Pfam" id="PF00498">
    <property type="entry name" value="FHA"/>
    <property type="match status" value="1"/>
</dbReference>
<dbReference type="SMART" id="SM00240">
    <property type="entry name" value="FHA"/>
    <property type="match status" value="1"/>
</dbReference>
<dbReference type="Gene3D" id="2.60.200.20">
    <property type="match status" value="1"/>
</dbReference>
<name>A0ABT0ZTN5_9PSEU</name>
<dbReference type="CDD" id="cd15831">
    <property type="entry name" value="BTAD"/>
    <property type="match status" value="1"/>
</dbReference>
<evidence type="ECO:0000259" key="8">
    <source>
        <dbReference type="PROSITE" id="PS51755"/>
    </source>
</evidence>
<feature type="domain" description="OmpR/PhoB-type" evidence="8">
    <location>
        <begin position="1"/>
        <end position="98"/>
    </location>
</feature>
<dbReference type="InterPro" id="IPR011990">
    <property type="entry name" value="TPR-like_helical_dom_sf"/>
</dbReference>
<keyword evidence="3" id="KW-0805">Transcription regulation</keyword>
<dbReference type="InterPro" id="IPR008984">
    <property type="entry name" value="SMAD_FHA_dom_sf"/>
</dbReference>
<keyword evidence="2" id="KW-0597">Phosphoprotein</keyword>
<keyword evidence="4 6" id="KW-0238">DNA-binding</keyword>
<dbReference type="SUPFAM" id="SSF49879">
    <property type="entry name" value="SMAD/FHA domain"/>
    <property type="match status" value="1"/>
</dbReference>
<feature type="domain" description="FHA" evidence="7">
    <location>
        <begin position="285"/>
        <end position="336"/>
    </location>
</feature>
<dbReference type="CDD" id="cd00383">
    <property type="entry name" value="trans_reg_C"/>
    <property type="match status" value="1"/>
</dbReference>
<dbReference type="PANTHER" id="PTHR35807">
    <property type="entry name" value="TRANSCRIPTIONAL REGULATOR REDD-RELATED"/>
    <property type="match status" value="1"/>
</dbReference>
<evidence type="ECO:0000256" key="1">
    <source>
        <dbReference type="ARBA" id="ARBA00005820"/>
    </source>
</evidence>
<evidence type="ECO:0000256" key="6">
    <source>
        <dbReference type="PROSITE-ProRule" id="PRU01091"/>
    </source>
</evidence>
<dbReference type="PROSITE" id="PS50006">
    <property type="entry name" value="FHA_DOMAIN"/>
    <property type="match status" value="1"/>
</dbReference>
<comment type="caution">
    <text evidence="9">The sequence shown here is derived from an EMBL/GenBank/DDBJ whole genome shotgun (WGS) entry which is preliminary data.</text>
</comment>
<dbReference type="InterPro" id="IPR051677">
    <property type="entry name" value="AfsR-DnrI-RedD_regulator"/>
</dbReference>
<gene>
    <name evidence="9" type="ORF">KDL28_03305</name>
</gene>
<dbReference type="SMART" id="SM01043">
    <property type="entry name" value="BTAD"/>
    <property type="match status" value="1"/>
</dbReference>
<evidence type="ECO:0000259" key="7">
    <source>
        <dbReference type="PROSITE" id="PS50006"/>
    </source>
</evidence>
<reference evidence="9" key="1">
    <citation type="submission" date="2021-04" db="EMBL/GenBank/DDBJ databases">
        <title>Pseudonocardia sp. nov., isolated from sandy soil of mangrove forest.</title>
        <authorList>
            <person name="Zan Z."/>
            <person name="Huang R."/>
            <person name="Liu W."/>
        </authorList>
    </citation>
    <scope>NUCLEOTIDE SEQUENCE</scope>
    <source>
        <strain evidence="9">S2-4</strain>
    </source>
</reference>
<proteinExistence type="inferred from homology"/>
<keyword evidence="10" id="KW-1185">Reference proteome</keyword>
<dbReference type="SUPFAM" id="SSF46894">
    <property type="entry name" value="C-terminal effector domain of the bipartite response regulators"/>
    <property type="match status" value="1"/>
</dbReference>
<dbReference type="PANTHER" id="PTHR35807:SF1">
    <property type="entry name" value="TRANSCRIPTIONAL REGULATOR REDD"/>
    <property type="match status" value="1"/>
</dbReference>
<dbReference type="PROSITE" id="PS51755">
    <property type="entry name" value="OMPR_PHOB"/>
    <property type="match status" value="1"/>
</dbReference>
<dbReference type="InterPro" id="IPR000253">
    <property type="entry name" value="FHA_dom"/>
</dbReference>
<evidence type="ECO:0000256" key="4">
    <source>
        <dbReference type="ARBA" id="ARBA00023125"/>
    </source>
</evidence>
<accession>A0ABT0ZTN5</accession>
<dbReference type="InterPro" id="IPR016032">
    <property type="entry name" value="Sig_transdc_resp-reg_C-effctor"/>
</dbReference>
<dbReference type="InterPro" id="IPR005158">
    <property type="entry name" value="BTAD"/>
</dbReference>
<evidence type="ECO:0000256" key="3">
    <source>
        <dbReference type="ARBA" id="ARBA00023015"/>
    </source>
</evidence>
<comment type="similarity">
    <text evidence="1">Belongs to the AfsR/DnrI/RedD regulatory family.</text>
</comment>
<evidence type="ECO:0000256" key="2">
    <source>
        <dbReference type="ARBA" id="ARBA00022553"/>
    </source>
</evidence>
<dbReference type="Pfam" id="PF03704">
    <property type="entry name" value="BTAD"/>
    <property type="match status" value="1"/>
</dbReference>
<organism evidence="9 10">
    <name type="scientific">Pseudonocardia humida</name>
    <dbReference type="NCBI Taxonomy" id="2800819"/>
    <lineage>
        <taxon>Bacteria</taxon>
        <taxon>Bacillati</taxon>
        <taxon>Actinomycetota</taxon>
        <taxon>Actinomycetes</taxon>
        <taxon>Pseudonocardiales</taxon>
        <taxon>Pseudonocardiaceae</taxon>
        <taxon>Pseudonocardia</taxon>
    </lineage>
</organism>
<dbReference type="EMBL" id="JAGSOV010000009">
    <property type="protein sequence ID" value="MCO1654077.1"/>
    <property type="molecule type" value="Genomic_DNA"/>
</dbReference>
<dbReference type="CDD" id="cd00060">
    <property type="entry name" value="FHA"/>
    <property type="match status" value="1"/>
</dbReference>
<dbReference type="InterPro" id="IPR001867">
    <property type="entry name" value="OmpR/PhoB-type_DNA-bd"/>
</dbReference>
<evidence type="ECO:0000256" key="5">
    <source>
        <dbReference type="ARBA" id="ARBA00023163"/>
    </source>
</evidence>